<dbReference type="FunFam" id="2.60.40.150:FF:000006">
    <property type="entry name" value="Synaptotagmin-like 5, isoform CRA_a"/>
    <property type="match status" value="1"/>
</dbReference>
<feature type="compositionally biased region" description="Low complexity" evidence="7">
    <location>
        <begin position="324"/>
        <end position="337"/>
    </location>
</feature>
<evidence type="ECO:0000256" key="1">
    <source>
        <dbReference type="ARBA" id="ARBA00004236"/>
    </source>
</evidence>
<feature type="compositionally biased region" description="Basic and acidic residues" evidence="7">
    <location>
        <begin position="940"/>
        <end position="951"/>
    </location>
</feature>
<dbReference type="PROSITE" id="PS50004">
    <property type="entry name" value="C2"/>
    <property type="match status" value="2"/>
</dbReference>
<evidence type="ECO:0000256" key="2">
    <source>
        <dbReference type="ARBA" id="ARBA00022475"/>
    </source>
</evidence>
<feature type="region of interest" description="Disordered" evidence="7">
    <location>
        <begin position="410"/>
        <end position="486"/>
    </location>
</feature>
<feature type="region of interest" description="Disordered" evidence="7">
    <location>
        <begin position="1075"/>
        <end position="1145"/>
    </location>
</feature>
<feature type="compositionally biased region" description="Basic and acidic residues" evidence="7">
    <location>
        <begin position="857"/>
        <end position="868"/>
    </location>
</feature>
<dbReference type="KEGG" id="nfu:107380087"/>
<dbReference type="RefSeq" id="XP_015806622.1">
    <property type="nucleotide sequence ID" value="XM_015951136.3"/>
</dbReference>
<dbReference type="PANTHER" id="PTHR45716:SF5">
    <property type="entry name" value="SYNAPTOTAGMIN-LIKE PROTEIN 2"/>
    <property type="match status" value="1"/>
</dbReference>
<dbReference type="Gene3D" id="6.10.250.3000">
    <property type="match status" value="1"/>
</dbReference>
<dbReference type="GO" id="GO:0072554">
    <property type="term" value="P:blood vessel lumenization"/>
    <property type="evidence" value="ECO:0007669"/>
    <property type="project" value="Ensembl"/>
</dbReference>
<dbReference type="InterPro" id="IPR000008">
    <property type="entry name" value="C2_dom"/>
</dbReference>
<dbReference type="PANTHER" id="PTHR45716">
    <property type="entry name" value="BITESIZE, ISOFORM I"/>
    <property type="match status" value="1"/>
</dbReference>
<feature type="region of interest" description="Disordered" evidence="7">
    <location>
        <begin position="847"/>
        <end position="979"/>
    </location>
</feature>
<evidence type="ECO:0000259" key="8">
    <source>
        <dbReference type="PROSITE" id="PS50004"/>
    </source>
</evidence>
<feature type="compositionally biased region" description="Low complexity" evidence="7">
    <location>
        <begin position="188"/>
        <end position="206"/>
    </location>
</feature>
<feature type="region of interest" description="Disordered" evidence="7">
    <location>
        <begin position="1192"/>
        <end position="1214"/>
    </location>
</feature>
<dbReference type="SUPFAM" id="SSF49562">
    <property type="entry name" value="C2 domain (Calcium/lipid-binding domain, CaLB)"/>
    <property type="match status" value="2"/>
</dbReference>
<proteinExistence type="predicted"/>
<dbReference type="PROSITE" id="PS50916">
    <property type="entry name" value="RABBD"/>
    <property type="match status" value="1"/>
</dbReference>
<dbReference type="Gene3D" id="2.60.40.150">
    <property type="entry name" value="C2 domain"/>
    <property type="match status" value="2"/>
</dbReference>
<feature type="compositionally biased region" description="Basic and acidic residues" evidence="7">
    <location>
        <begin position="418"/>
        <end position="439"/>
    </location>
</feature>
<feature type="domain" description="RabBD" evidence="9">
    <location>
        <begin position="1"/>
        <end position="61"/>
    </location>
</feature>
<dbReference type="FunFam" id="2.60.40.150:FF:000040">
    <property type="entry name" value="synaptotagmin-like protein 2 isoform X2"/>
    <property type="match status" value="1"/>
</dbReference>
<feature type="region of interest" description="Disordered" evidence="7">
    <location>
        <begin position="613"/>
        <end position="670"/>
    </location>
</feature>
<feature type="compositionally biased region" description="Polar residues" evidence="7">
    <location>
        <begin position="277"/>
        <end position="304"/>
    </location>
</feature>
<dbReference type="GO" id="GO:0070382">
    <property type="term" value="C:exocytic vesicle"/>
    <property type="evidence" value="ECO:0007669"/>
    <property type="project" value="TreeGrafter"/>
</dbReference>
<dbReference type="GO" id="GO:0006887">
    <property type="term" value="P:exocytosis"/>
    <property type="evidence" value="ECO:0007669"/>
    <property type="project" value="UniProtKB-KW"/>
</dbReference>
<feature type="compositionally biased region" description="Basic and acidic residues" evidence="7">
    <location>
        <begin position="892"/>
        <end position="903"/>
    </location>
</feature>
<reference evidence="10" key="1">
    <citation type="submission" date="2014-08" db="EMBL/GenBank/DDBJ databases">
        <authorList>
            <person name="Senf B."/>
            <person name="Petzold A."/>
            <person name="Downie B.R."/>
            <person name="Koch P."/>
            <person name="Platzer M."/>
        </authorList>
    </citation>
    <scope>NUCLEOTIDE SEQUENCE [LARGE SCALE GENOMIC DNA]</scope>
    <source>
        <strain evidence="10">GRZ</strain>
    </source>
</reference>
<dbReference type="CDD" id="cd08393">
    <property type="entry name" value="C2A_SLP-1_2"/>
    <property type="match status" value="1"/>
</dbReference>
<evidence type="ECO:0000256" key="3">
    <source>
        <dbReference type="ARBA" id="ARBA00022483"/>
    </source>
</evidence>
<dbReference type="Ensembl" id="ENSNFUT00015006291.1">
    <property type="protein sequence ID" value="ENSNFUP00015005970.1"/>
    <property type="gene ID" value="ENSNFUG00015002987.1"/>
</dbReference>
<feature type="compositionally biased region" description="Polar residues" evidence="7">
    <location>
        <begin position="218"/>
        <end position="229"/>
    </location>
</feature>
<evidence type="ECO:0000256" key="6">
    <source>
        <dbReference type="ARBA" id="ARBA00072164"/>
    </source>
</evidence>
<feature type="region of interest" description="Disordered" evidence="7">
    <location>
        <begin position="758"/>
        <end position="778"/>
    </location>
</feature>
<reference evidence="10" key="3">
    <citation type="submission" date="2025-09" db="UniProtKB">
        <authorList>
            <consortium name="Ensembl"/>
        </authorList>
    </citation>
    <scope>IDENTIFICATION</scope>
</reference>
<keyword evidence="4" id="KW-0677">Repeat</keyword>
<evidence type="ECO:0000313" key="10">
    <source>
        <dbReference type="Ensembl" id="ENSNFUP00015005970.1"/>
    </source>
</evidence>
<organism evidence="10 11">
    <name type="scientific">Nothobranchius furzeri</name>
    <name type="common">Turquoise killifish</name>
    <dbReference type="NCBI Taxonomy" id="105023"/>
    <lineage>
        <taxon>Eukaryota</taxon>
        <taxon>Metazoa</taxon>
        <taxon>Chordata</taxon>
        <taxon>Craniata</taxon>
        <taxon>Vertebrata</taxon>
        <taxon>Euteleostomi</taxon>
        <taxon>Actinopterygii</taxon>
        <taxon>Neopterygii</taxon>
        <taxon>Teleostei</taxon>
        <taxon>Neoteleostei</taxon>
        <taxon>Acanthomorphata</taxon>
        <taxon>Ovalentaria</taxon>
        <taxon>Atherinomorphae</taxon>
        <taxon>Cyprinodontiformes</taxon>
        <taxon>Nothobranchiidae</taxon>
        <taxon>Nothobranchius</taxon>
    </lineage>
</organism>
<dbReference type="GO" id="GO:0031267">
    <property type="term" value="F:small GTPase binding"/>
    <property type="evidence" value="ECO:0007669"/>
    <property type="project" value="InterPro"/>
</dbReference>
<feature type="compositionally biased region" description="Low complexity" evidence="7">
    <location>
        <begin position="1242"/>
        <end position="1255"/>
    </location>
</feature>
<dbReference type="InterPro" id="IPR035892">
    <property type="entry name" value="C2_domain_sf"/>
</dbReference>
<dbReference type="GeneTree" id="ENSGT00940000166822"/>
<dbReference type="InterPro" id="IPR010911">
    <property type="entry name" value="Rab_BD"/>
</dbReference>
<feature type="compositionally biased region" description="Low complexity" evidence="7">
    <location>
        <begin position="1115"/>
        <end position="1135"/>
    </location>
</feature>
<evidence type="ECO:0000313" key="11">
    <source>
        <dbReference type="Proteomes" id="UP000694548"/>
    </source>
</evidence>
<feature type="region of interest" description="Disordered" evidence="7">
    <location>
        <begin position="86"/>
        <end position="149"/>
    </location>
</feature>
<feature type="compositionally biased region" description="Polar residues" evidence="7">
    <location>
        <begin position="1104"/>
        <end position="1114"/>
    </location>
</feature>
<feature type="region of interest" description="Disordered" evidence="7">
    <location>
        <begin position="1012"/>
        <end position="1035"/>
    </location>
</feature>
<keyword evidence="5" id="KW-0472">Membrane</keyword>
<dbReference type="GO" id="GO:0006886">
    <property type="term" value="P:intracellular protein transport"/>
    <property type="evidence" value="ECO:0007669"/>
    <property type="project" value="InterPro"/>
</dbReference>
<dbReference type="OrthoDB" id="195679at2759"/>
<evidence type="ECO:0000259" key="9">
    <source>
        <dbReference type="PROSITE" id="PS50916"/>
    </source>
</evidence>
<feature type="compositionally biased region" description="Basic and acidic residues" evidence="7">
    <location>
        <begin position="462"/>
        <end position="486"/>
    </location>
</feature>
<feature type="region of interest" description="Disordered" evidence="7">
    <location>
        <begin position="182"/>
        <end position="394"/>
    </location>
</feature>
<evidence type="ECO:0000256" key="4">
    <source>
        <dbReference type="ARBA" id="ARBA00022737"/>
    </source>
</evidence>
<feature type="domain" description="C2" evidence="8">
    <location>
        <begin position="1426"/>
        <end position="1548"/>
    </location>
</feature>
<evidence type="ECO:0000256" key="5">
    <source>
        <dbReference type="ARBA" id="ARBA00023136"/>
    </source>
</evidence>
<feature type="domain" description="C2" evidence="8">
    <location>
        <begin position="1278"/>
        <end position="1400"/>
    </location>
</feature>
<dbReference type="GO" id="GO:0042043">
    <property type="term" value="F:neurexin family protein binding"/>
    <property type="evidence" value="ECO:0007669"/>
    <property type="project" value="TreeGrafter"/>
</dbReference>
<feature type="compositionally biased region" description="Polar residues" evidence="7">
    <location>
        <begin position="1193"/>
        <end position="1207"/>
    </location>
</feature>
<dbReference type="GeneID" id="107380087"/>
<feature type="compositionally biased region" description="Basic and acidic residues" evidence="7">
    <location>
        <begin position="700"/>
        <end position="724"/>
    </location>
</feature>
<feature type="region of interest" description="Disordered" evidence="7">
    <location>
        <begin position="683"/>
        <end position="740"/>
    </location>
</feature>
<feature type="compositionally biased region" description="Basic and acidic residues" evidence="7">
    <location>
        <begin position="636"/>
        <end position="646"/>
    </location>
</feature>
<keyword evidence="2" id="KW-1003">Cell membrane</keyword>
<protein>
    <recommendedName>
        <fullName evidence="6">Synaptotagmin-like protein 2</fullName>
    </recommendedName>
</protein>
<feature type="region of interest" description="Disordered" evidence="7">
    <location>
        <begin position="1234"/>
        <end position="1255"/>
    </location>
</feature>
<comment type="subcellular location">
    <subcellularLocation>
        <location evidence="1">Cell membrane</location>
    </subcellularLocation>
</comment>
<dbReference type="RefSeq" id="XP_015806623.1">
    <property type="nucleotide sequence ID" value="XM_015951137.3"/>
</dbReference>
<name>A0A8C6KHZ7_NOTFU</name>
<sequence length="1586" mass="176987">MIDLSHLTEEEQEAIMMVLKRDAELKKAEEERVRNLEKILPSSSQPEVKLKYLTGEWFYEAKSRRHNDKIHGSEIILAAMKQRKTGSLDGSLRMDRPKISSRRGSDTVAPPKPVRCLEASPPQDRNNAEKENRYSGVRSPRVPRHNPFNRASLIVVEPPVNNQDMSISRGQNLQDTEPISALKNHSAGDSGHTSGGSITSDGSSVGFRPVPKKRTLLTRCSTNQLGSETQLKHAEVVPAPRRRLQQGSGESSSQSCLKIQDESALNKSAQAPKAAGGNSQQPPCDASKTSSETFRPSRTGSNVTAEWREDPDDQNQHMDIFNLSSSKVQVEESSSSVGTSARQEALSLPQSIMDPPTTYDLNFIDKSDQQKHKSSKTGFFKLSTPTTSPTGEDGEAIAKVLDWFDRSTDSSDWLESEENPKAAESFDRPAADSKSRAEDSCSGGVSERKLEKAKTRGHRKGSRELAETQENVRREHTDESGDESRPLKISHLKSFWEKSNPGPKILISKSVTPGEKGLNPAHISQENYSDLSSVPERYSGMGMHNKYSPRIIDEKEHQLVNRQVISTVNSHQQEEHLMIHSTQINSNDSDHLNSQHTPEIIHRKPLDVETLNTARQSSSDRTIMDHKNVSLFKPKLQSDSDSESKESLLLSDTRSVPQLDPETRVRTESEMLVLSKNIPYMDYKQGGSEEQVRQPIPRSSSEDKSIHSASPKRKDDASNKDRTHSSHLNRQALHHQESTAEKIKQLKSFWEQELNKPTFYSGKPRALGDGRVAQGASQARLNKRFTKSEFDLTSVGNESGSDNEGGVRTHSNFTVVPLNQRLDKMPPNLGTSRAQFNTLREFWDEASSDSRGLLVNEKPKSPRRKEPLRSQLSSQELKGADLEIYHSSPAVEKSKGVVTKSHESPQNQSKSPHNRRNNSKNNVAGYIPAETGQPKQTKRSSKDSNREEKFTKPQSSLGKEIRSPKTRKDSFGVSSSRGNSLRRATSMFALAIDDEKAPNLLRMEVNPICSQSRKPRQIPEKGPLTRRTSNEPETAAPLARAFVPTDYRHYLGMMEPASVHTTLAPVVKDEGSEVKPGYELDLSGPVRASTPVSSEERYNRKSNKTNQRPSLANYSESDTGQDSSISSTSETWSSSRNTLNRANAVGDQNPVWEALRRAAARPKNLTKSLEDITATISPRQERRPDQIADLRRSSNAAVIQSPSSSSFADPDHLKKMSKSVPSFLQKEDLDVDTDPSYAQDQLTPSSSMTMLSGSSGVPSVSSLSGSVITMYSGDFVEVQGNIQFSINYVQRLREFHIFVAECRNLAAVESKRSRSDPYVKSYLVPDKASLGKRKTSVKKKTLNPKFNEILRYRVRMEYLRTQTLVLSVWHHDTFGRNSFLGEVDVDLSKWDFGHTQMNYLALKARTLPSIAPLNGGRGEMRLAIRFLPQITHSEGLTKDVASTGEIHIWVKECKNLPLIRATIDPYVKCFVLPDTSRKSRQKTRVLRRTVEPVFNHTMVYDGISEADLSDACVELTVWDRDRLASNLLGGLRLGAGTGKSYGALVEWMDSGPYEVALWERMIASPNEWVEDVLPLRMLNSAKTAFK</sequence>
<dbReference type="GO" id="GO:0005886">
    <property type="term" value="C:plasma membrane"/>
    <property type="evidence" value="ECO:0007669"/>
    <property type="project" value="UniProtKB-SubCell"/>
</dbReference>
<dbReference type="SMART" id="SM00239">
    <property type="entry name" value="C2"/>
    <property type="match status" value="2"/>
</dbReference>
<keyword evidence="11" id="KW-1185">Reference proteome</keyword>
<dbReference type="Pfam" id="PF00168">
    <property type="entry name" value="C2"/>
    <property type="match status" value="2"/>
</dbReference>
<evidence type="ECO:0000256" key="7">
    <source>
        <dbReference type="SAM" id="MobiDB-lite"/>
    </source>
</evidence>
<keyword evidence="3" id="KW-0268">Exocytosis</keyword>
<feature type="compositionally biased region" description="Low complexity" evidence="7">
    <location>
        <begin position="245"/>
        <end position="255"/>
    </location>
</feature>
<accession>A0A8C6KHZ7</accession>
<feature type="compositionally biased region" description="Basic and acidic residues" evidence="7">
    <location>
        <begin position="959"/>
        <end position="970"/>
    </location>
</feature>
<dbReference type="Proteomes" id="UP000694548">
    <property type="component" value="Chromosome sgr06"/>
</dbReference>
<dbReference type="InterPro" id="IPR043567">
    <property type="entry name" value="SYTL1-5_C2B"/>
</dbReference>
<reference evidence="10" key="2">
    <citation type="submission" date="2025-08" db="UniProtKB">
        <authorList>
            <consortium name="Ensembl"/>
        </authorList>
    </citation>
    <scope>IDENTIFICATION</scope>
</reference>
<dbReference type="CDD" id="cd04020">
    <property type="entry name" value="C2B_SLP_1-2-3-4"/>
    <property type="match status" value="1"/>
</dbReference>
<gene>
    <name evidence="10" type="primary">sytl2b</name>
</gene>